<dbReference type="EMBL" id="JAUEPU010000113">
    <property type="protein sequence ID" value="KAK0477164.1"/>
    <property type="molecule type" value="Genomic_DNA"/>
</dbReference>
<protein>
    <submittedName>
        <fullName evidence="1">Uncharacterized protein</fullName>
    </submittedName>
</protein>
<gene>
    <name evidence="1" type="ORF">EDD18DRAFT_1114816</name>
</gene>
<dbReference type="AlphaFoldDB" id="A0AA39UCE6"/>
<keyword evidence="2" id="KW-1185">Reference proteome</keyword>
<sequence>MEEDINLPQHLLNAKHQYNSPNSHYSWLACWTLLNDVSPAHIFFIDSPEAPKNQFEGLSTLAECMFMIWGEVECLRKGQRQLFKRYIEPYHTWVEVYEEASGISCQLIWDPAWMENVGELKIVE</sequence>
<evidence type="ECO:0000313" key="2">
    <source>
        <dbReference type="Proteomes" id="UP001175228"/>
    </source>
</evidence>
<accession>A0AA39UCE6</accession>
<comment type="caution">
    <text evidence="1">The sequence shown here is derived from an EMBL/GenBank/DDBJ whole genome shotgun (WGS) entry which is preliminary data.</text>
</comment>
<reference evidence="1" key="1">
    <citation type="submission" date="2023-06" db="EMBL/GenBank/DDBJ databases">
        <authorList>
            <consortium name="Lawrence Berkeley National Laboratory"/>
            <person name="Ahrendt S."/>
            <person name="Sahu N."/>
            <person name="Indic B."/>
            <person name="Wong-Bajracharya J."/>
            <person name="Merenyi Z."/>
            <person name="Ke H.-M."/>
            <person name="Monk M."/>
            <person name="Kocsube S."/>
            <person name="Drula E."/>
            <person name="Lipzen A."/>
            <person name="Balint B."/>
            <person name="Henrissat B."/>
            <person name="Andreopoulos B."/>
            <person name="Martin F.M."/>
            <person name="Harder C.B."/>
            <person name="Rigling D."/>
            <person name="Ford K.L."/>
            <person name="Foster G.D."/>
            <person name="Pangilinan J."/>
            <person name="Papanicolaou A."/>
            <person name="Barry K."/>
            <person name="LaButti K."/>
            <person name="Viragh M."/>
            <person name="Koriabine M."/>
            <person name="Yan M."/>
            <person name="Riley R."/>
            <person name="Champramary S."/>
            <person name="Plett K.L."/>
            <person name="Tsai I.J."/>
            <person name="Slot J."/>
            <person name="Sipos G."/>
            <person name="Plett J."/>
            <person name="Nagy L.G."/>
            <person name="Grigoriev I.V."/>
        </authorList>
    </citation>
    <scope>NUCLEOTIDE SEQUENCE</scope>
    <source>
        <strain evidence="1">HWK02</strain>
    </source>
</reference>
<dbReference type="Proteomes" id="UP001175228">
    <property type="component" value="Unassembled WGS sequence"/>
</dbReference>
<proteinExistence type="predicted"/>
<name>A0AA39UCE6_9AGAR</name>
<organism evidence="1 2">
    <name type="scientific">Armillaria luteobubalina</name>
    <dbReference type="NCBI Taxonomy" id="153913"/>
    <lineage>
        <taxon>Eukaryota</taxon>
        <taxon>Fungi</taxon>
        <taxon>Dikarya</taxon>
        <taxon>Basidiomycota</taxon>
        <taxon>Agaricomycotina</taxon>
        <taxon>Agaricomycetes</taxon>
        <taxon>Agaricomycetidae</taxon>
        <taxon>Agaricales</taxon>
        <taxon>Marasmiineae</taxon>
        <taxon>Physalacriaceae</taxon>
        <taxon>Armillaria</taxon>
    </lineage>
</organism>
<evidence type="ECO:0000313" key="1">
    <source>
        <dbReference type="EMBL" id="KAK0477164.1"/>
    </source>
</evidence>